<dbReference type="SUPFAM" id="SSF52833">
    <property type="entry name" value="Thioredoxin-like"/>
    <property type="match status" value="1"/>
</dbReference>
<evidence type="ECO:0000256" key="2">
    <source>
        <dbReference type="ARBA" id="ARBA00022862"/>
    </source>
</evidence>
<protein>
    <recommendedName>
        <fullName evidence="6">Thiol peroxidase</fullName>
        <shortName evidence="6">Tpx</shortName>
        <ecNumber evidence="6">1.11.1.24</ecNumber>
    </recommendedName>
    <alternativeName>
        <fullName evidence="6">Peroxiredoxin tpx</fullName>
        <shortName evidence="6">Prx</shortName>
    </alternativeName>
    <alternativeName>
        <fullName evidence="6">Thioredoxin peroxidase</fullName>
    </alternativeName>
    <alternativeName>
        <fullName evidence="6">Thioredoxin-dependent peroxiredoxin</fullName>
    </alternativeName>
</protein>
<dbReference type="PANTHER" id="PTHR43110">
    <property type="entry name" value="THIOL PEROXIDASE"/>
    <property type="match status" value="1"/>
</dbReference>
<evidence type="ECO:0000256" key="6">
    <source>
        <dbReference type="HAMAP-Rule" id="MF_00269"/>
    </source>
</evidence>
<dbReference type="EMBL" id="FNFB01000005">
    <property type="protein sequence ID" value="SDK11375.1"/>
    <property type="molecule type" value="Genomic_DNA"/>
</dbReference>
<dbReference type="GO" id="GO:0008379">
    <property type="term" value="F:thioredoxin peroxidase activity"/>
    <property type="evidence" value="ECO:0007669"/>
    <property type="project" value="UniProtKB-UniRule"/>
</dbReference>
<dbReference type="Pfam" id="PF08534">
    <property type="entry name" value="Redoxin"/>
    <property type="match status" value="1"/>
</dbReference>
<comment type="catalytic activity">
    <reaction evidence="6">
        <text>a hydroperoxide + [thioredoxin]-dithiol = an alcohol + [thioredoxin]-disulfide + H2O</text>
        <dbReference type="Rhea" id="RHEA:62620"/>
        <dbReference type="Rhea" id="RHEA-COMP:10698"/>
        <dbReference type="Rhea" id="RHEA-COMP:10700"/>
        <dbReference type="ChEBI" id="CHEBI:15377"/>
        <dbReference type="ChEBI" id="CHEBI:29950"/>
        <dbReference type="ChEBI" id="CHEBI:30879"/>
        <dbReference type="ChEBI" id="CHEBI:35924"/>
        <dbReference type="ChEBI" id="CHEBI:50058"/>
        <dbReference type="EC" id="1.11.1.24"/>
    </reaction>
</comment>
<keyword evidence="3 6" id="KW-0560">Oxidoreductase</keyword>
<evidence type="ECO:0000256" key="4">
    <source>
        <dbReference type="ARBA" id="ARBA00023157"/>
    </source>
</evidence>
<evidence type="ECO:0000259" key="7">
    <source>
        <dbReference type="PROSITE" id="PS51352"/>
    </source>
</evidence>
<dbReference type="CDD" id="cd03014">
    <property type="entry name" value="PRX_Atyp2cys"/>
    <property type="match status" value="1"/>
</dbReference>
<dbReference type="NCBIfam" id="NF001808">
    <property type="entry name" value="PRK00522.1"/>
    <property type="match status" value="1"/>
</dbReference>
<keyword evidence="1 6" id="KW-0575">Peroxidase</keyword>
<dbReference type="Gene3D" id="3.40.30.10">
    <property type="entry name" value="Glutaredoxin"/>
    <property type="match status" value="1"/>
</dbReference>
<keyword evidence="4 6" id="KW-1015">Disulfide bond</keyword>
<dbReference type="OrthoDB" id="9781543at2"/>
<dbReference type="PROSITE" id="PS01265">
    <property type="entry name" value="TPX"/>
    <property type="match status" value="1"/>
</dbReference>
<evidence type="ECO:0000313" key="9">
    <source>
        <dbReference type="Proteomes" id="UP000198683"/>
    </source>
</evidence>
<evidence type="ECO:0000256" key="5">
    <source>
        <dbReference type="ARBA" id="ARBA00023284"/>
    </source>
</evidence>
<dbReference type="InterPro" id="IPR013740">
    <property type="entry name" value="Redoxin"/>
</dbReference>
<dbReference type="HAMAP" id="MF_00269">
    <property type="entry name" value="Tpx"/>
    <property type="match status" value="1"/>
</dbReference>
<dbReference type="InterPro" id="IPR002065">
    <property type="entry name" value="TPX"/>
</dbReference>
<dbReference type="STRING" id="683260.SAMN05421874_105167"/>
<organism evidence="8 9">
    <name type="scientific">Nonomuraea maritima</name>
    <dbReference type="NCBI Taxonomy" id="683260"/>
    <lineage>
        <taxon>Bacteria</taxon>
        <taxon>Bacillati</taxon>
        <taxon>Actinomycetota</taxon>
        <taxon>Actinomycetes</taxon>
        <taxon>Streptosporangiales</taxon>
        <taxon>Streptosporangiaceae</taxon>
        <taxon>Nonomuraea</taxon>
    </lineage>
</organism>
<gene>
    <name evidence="6" type="primary">tpx</name>
    <name evidence="8" type="ORF">SAMN05421874_105167</name>
</gene>
<dbReference type="InterPro" id="IPR018219">
    <property type="entry name" value="Tpx_CS"/>
</dbReference>
<dbReference type="Proteomes" id="UP000198683">
    <property type="component" value="Unassembled WGS sequence"/>
</dbReference>
<feature type="disulfide bond" description="Redox-active" evidence="6">
    <location>
        <begin position="60"/>
        <end position="94"/>
    </location>
</feature>
<proteinExistence type="inferred from homology"/>
<dbReference type="EC" id="1.11.1.24" evidence="6"/>
<evidence type="ECO:0000256" key="3">
    <source>
        <dbReference type="ARBA" id="ARBA00023002"/>
    </source>
</evidence>
<comment type="function">
    <text evidence="6">Thiol-specific peroxidase that catalyzes the reduction of hydrogen peroxide and organic hydroperoxides to water and alcohols, respectively. Plays a role in cell protection against oxidative stress by detoxifying peroxides.</text>
</comment>
<accession>A0A1G8ZAD7</accession>
<evidence type="ECO:0000256" key="1">
    <source>
        <dbReference type="ARBA" id="ARBA00022559"/>
    </source>
</evidence>
<dbReference type="RefSeq" id="WP_090762583.1">
    <property type="nucleotide sequence ID" value="NZ_FNFB01000005.1"/>
</dbReference>
<dbReference type="InterPro" id="IPR036249">
    <property type="entry name" value="Thioredoxin-like_sf"/>
</dbReference>
<comment type="similarity">
    <text evidence="6">Belongs to the peroxiredoxin family. Tpx subfamily.</text>
</comment>
<keyword evidence="5 6" id="KW-0676">Redox-active center</keyword>
<dbReference type="InterPro" id="IPR050455">
    <property type="entry name" value="Tpx_Peroxidase_subfamily"/>
</dbReference>
<keyword evidence="9" id="KW-1185">Reference proteome</keyword>
<dbReference type="InterPro" id="IPR013766">
    <property type="entry name" value="Thioredoxin_domain"/>
</dbReference>
<reference evidence="8 9" key="1">
    <citation type="submission" date="2016-10" db="EMBL/GenBank/DDBJ databases">
        <authorList>
            <person name="de Groot N.N."/>
        </authorList>
    </citation>
    <scope>NUCLEOTIDE SEQUENCE [LARGE SCALE GENOMIC DNA]</scope>
    <source>
        <strain evidence="8 9">CGMCC 4.5681</strain>
    </source>
</reference>
<keyword evidence="2 6" id="KW-0049">Antioxidant</keyword>
<evidence type="ECO:0000313" key="8">
    <source>
        <dbReference type="EMBL" id="SDK11375.1"/>
    </source>
</evidence>
<dbReference type="AlphaFoldDB" id="A0A1G8ZAD7"/>
<comment type="miscellaneous">
    <text evidence="6">The active site is a conserved redox-active cysteine residue, the peroxidatic cysteine (C(P)), which makes the nucleophilic attack on the peroxide substrate. The peroxide oxidizes the C(P)-SH to cysteine sulfenic acid (C(P)-SOH), which then reacts with another cysteine residue, the resolving cysteine (C(R)), to form a disulfide bridge. The disulfide is subsequently reduced by an appropriate electron donor to complete the catalytic cycle. In this atypical 2-Cys peroxiredoxin, C(R) is present in the same subunit to form an intramolecular disulfide. The disulfide is subsequently reduced by thioredoxin.</text>
</comment>
<dbReference type="PROSITE" id="PS51352">
    <property type="entry name" value="THIOREDOXIN_2"/>
    <property type="match status" value="1"/>
</dbReference>
<feature type="domain" description="Thioredoxin" evidence="7">
    <location>
        <begin position="18"/>
        <end position="166"/>
    </location>
</feature>
<dbReference type="PANTHER" id="PTHR43110:SF1">
    <property type="entry name" value="THIOL PEROXIDASE"/>
    <property type="match status" value="1"/>
</dbReference>
<name>A0A1G8ZAD7_9ACTN</name>
<feature type="active site" description="Cysteine sulfenic acid (-SOH) intermediate" evidence="6">
    <location>
        <position position="60"/>
    </location>
</feature>
<sequence length="166" mass="17525">MTDVTLRGNPVTVAGTFPQPGDTAPGFRLVGADLADRTLDDFAGKTKVLNIFPSLDTGTCAASVRRFNEVAAEHPDVAVLCVSADLPFAQKRFCGAEGLDNVTTLSVMRGREFLHDYGVALESSPMAGLAARAVVVLDGDNKVVHAQLVPEIGQEPDYDAVLAVLK</sequence>
<comment type="subunit">
    <text evidence="6">Homodimer.</text>
</comment>